<dbReference type="EMBL" id="PEKT03000001">
    <property type="protein sequence ID" value="KAK8442129.1"/>
    <property type="molecule type" value="Genomic_DNA"/>
</dbReference>
<evidence type="ECO:0000313" key="3">
    <source>
        <dbReference type="EMBL" id="KAK8442129.1"/>
    </source>
</evidence>
<evidence type="ECO:0000313" key="5">
    <source>
        <dbReference type="Proteomes" id="UP000230249"/>
    </source>
</evidence>
<keyword evidence="5" id="KW-1185">Reference proteome</keyword>
<dbReference type="VEuPathDB" id="FungiDB:CJJ07_003552"/>
<feature type="region of interest" description="Disordered" evidence="1">
    <location>
        <begin position="67"/>
        <end position="98"/>
    </location>
</feature>
<comment type="caution">
    <text evidence="4">The sequence shown here is derived from an EMBL/GenBank/DDBJ whole genome shotgun (WGS) entry which is preliminary data.</text>
</comment>
<evidence type="ECO:0000256" key="2">
    <source>
        <dbReference type="SAM" id="Phobius"/>
    </source>
</evidence>
<keyword evidence="2" id="KW-0812">Transmembrane</keyword>
<keyword evidence="2" id="KW-1133">Transmembrane helix</keyword>
<evidence type="ECO:0000313" key="4">
    <source>
        <dbReference type="EMBL" id="PIS51021.1"/>
    </source>
</evidence>
<gene>
    <name evidence="4" type="ORF">B9J08_002591</name>
    <name evidence="3" type="ORF">B9J08_00451</name>
</gene>
<feature type="transmembrane region" description="Helical" evidence="2">
    <location>
        <begin position="20"/>
        <end position="44"/>
    </location>
</feature>
<dbReference type="PROSITE" id="PS51257">
    <property type="entry name" value="PROKAR_LIPOPROTEIN"/>
    <property type="match status" value="1"/>
</dbReference>
<keyword evidence="2" id="KW-0472">Membrane</keyword>
<name>A0A2H0ZK21_CANAR</name>
<proteinExistence type="predicted"/>
<sequence>MYINYARETSESAKKLSAVALGLIIAGCSIFGIAVIVTIIICCYRPGLFNELQWGWHGVTIESSAPQGGVAMKPSSKGVVRPPPSAHHQASTYTPGTA</sequence>
<protein>
    <submittedName>
        <fullName evidence="4">Uncharacterized protein</fullName>
    </submittedName>
</protein>
<reference evidence="3 5" key="3">
    <citation type="journal article" date="2018" name="Nat. Commun.">
        <title>Genomic insights into multidrug-resistance, mating and virulence in Candida auris and related emerging species.</title>
        <authorList>
            <person name="Munoz J.F."/>
            <person name="Gade L."/>
            <person name="Chow N.A."/>
            <person name="Loparev V.N."/>
            <person name="Juieng P."/>
            <person name="Berkow E.L."/>
            <person name="Farrer R.A."/>
            <person name="Litvintseva A.P."/>
            <person name="Cuomo C.A."/>
        </authorList>
    </citation>
    <scope>GENOME REANNOTATION</scope>
    <source>
        <strain evidence="3 5">B8441</strain>
    </source>
</reference>
<dbReference type="VEuPathDB" id="FungiDB:CJI97_002645"/>
<dbReference type="EMBL" id="PEKT02000007">
    <property type="protein sequence ID" value="PIS51021.1"/>
    <property type="molecule type" value="Genomic_DNA"/>
</dbReference>
<accession>A0A2H0ZK21</accession>
<evidence type="ECO:0000256" key="1">
    <source>
        <dbReference type="SAM" id="MobiDB-lite"/>
    </source>
</evidence>
<organism evidence="4">
    <name type="scientific">Candidozyma auris</name>
    <name type="common">Yeast</name>
    <name type="synonym">Candida auris</name>
    <dbReference type="NCBI Taxonomy" id="498019"/>
    <lineage>
        <taxon>Eukaryota</taxon>
        <taxon>Fungi</taxon>
        <taxon>Dikarya</taxon>
        <taxon>Ascomycota</taxon>
        <taxon>Saccharomycotina</taxon>
        <taxon>Pichiomycetes</taxon>
        <taxon>Metschnikowiaceae</taxon>
        <taxon>Candidozyma</taxon>
    </lineage>
</organism>
<dbReference type="AlphaFoldDB" id="A0A2H0ZK21"/>
<dbReference type="VEuPathDB" id="FungiDB:QG37_07276"/>
<dbReference type="VEuPathDB" id="FungiDB:B9J08_002591"/>
<reference evidence="4 5" key="1">
    <citation type="journal article" date="2017" name="Clin. Infect. Dis.">
        <title>Simultaneous emergence of multidrug-resistant Candida auris on 3 continents confirmed by whole-genome sequencing and epidemiological analyses.</title>
        <authorList>
            <person name="Lockhart S.R."/>
            <person name="Etienne K.A."/>
            <person name="Vallabhaneni S."/>
            <person name="Farooqi J."/>
            <person name="Chowdhary A."/>
            <person name="Govender N.P."/>
            <person name="Colombo A.L."/>
            <person name="Calvo B."/>
            <person name="Cuomo C.A."/>
            <person name="Desjardins C.A."/>
            <person name="Berkow E.L."/>
            <person name="Castanheira M."/>
            <person name="Magobo R.E."/>
            <person name="Jabeen K."/>
            <person name="Asghar R.J."/>
            <person name="Meis J.F."/>
            <person name="Jackson B."/>
            <person name="Chiller T."/>
            <person name="Litvintseva A.P."/>
        </authorList>
    </citation>
    <scope>NUCLEOTIDE SEQUENCE [LARGE SCALE GENOMIC DNA]</scope>
    <source>
        <strain evidence="4 5">B8441</strain>
    </source>
</reference>
<dbReference type="Proteomes" id="UP000230249">
    <property type="component" value="Unassembled WGS sequence"/>
</dbReference>
<reference evidence="3" key="4">
    <citation type="submission" date="2024-03" db="EMBL/GenBank/DDBJ databases">
        <title>Improved genome assembly of Candida auris strain B8441 and annotation of B11205.</title>
        <authorList>
            <person name="Cauldron N.C."/>
            <person name="Shea T."/>
            <person name="Cuomo C.A."/>
        </authorList>
    </citation>
    <scope>NUCLEOTIDE SEQUENCE</scope>
    <source>
        <strain evidence="3">B8441</strain>
    </source>
</reference>
<reference evidence="4" key="2">
    <citation type="submission" date="2017-11" db="EMBL/GenBank/DDBJ databases">
        <title>Candida auris genome assembly and annotation.</title>
        <authorList>
            <person name="Munoz J.F."/>
            <person name="Gade L.G."/>
            <person name="Chow N.A."/>
            <person name="Litvintseva A.P."/>
            <person name="Loparev V.N."/>
            <person name="Cuomo C.A."/>
        </authorList>
    </citation>
    <scope>NUCLEOTIDE SEQUENCE</scope>
    <source>
        <strain evidence="4">B8441</strain>
    </source>
</reference>
<dbReference type="VEuPathDB" id="FungiDB:CJJ09_001501"/>
<feature type="compositionally biased region" description="Polar residues" evidence="1">
    <location>
        <begin position="88"/>
        <end position="98"/>
    </location>
</feature>